<gene>
    <name evidence="11" type="ORF">BRARA_B00366</name>
</gene>
<feature type="domain" description="RING-type" evidence="10">
    <location>
        <begin position="338"/>
        <end position="379"/>
    </location>
</feature>
<evidence type="ECO:0000256" key="8">
    <source>
        <dbReference type="PROSITE-ProRule" id="PRU00175"/>
    </source>
</evidence>
<feature type="region of interest" description="Disordered" evidence="9">
    <location>
        <begin position="136"/>
        <end position="226"/>
    </location>
</feature>
<evidence type="ECO:0000256" key="3">
    <source>
        <dbReference type="ARBA" id="ARBA00022679"/>
    </source>
</evidence>
<dbReference type="SUPFAM" id="SSF57850">
    <property type="entry name" value="RING/U-box"/>
    <property type="match status" value="1"/>
</dbReference>
<dbReference type="AlphaFoldDB" id="A0A398A5T7"/>
<organism evidence="11 12">
    <name type="scientific">Brassica campestris</name>
    <name type="common">Field mustard</name>
    <dbReference type="NCBI Taxonomy" id="3711"/>
    <lineage>
        <taxon>Eukaryota</taxon>
        <taxon>Viridiplantae</taxon>
        <taxon>Streptophyta</taxon>
        <taxon>Embryophyta</taxon>
        <taxon>Tracheophyta</taxon>
        <taxon>Spermatophyta</taxon>
        <taxon>Magnoliopsida</taxon>
        <taxon>eudicotyledons</taxon>
        <taxon>Gunneridae</taxon>
        <taxon>Pentapetalae</taxon>
        <taxon>rosids</taxon>
        <taxon>malvids</taxon>
        <taxon>Brassicales</taxon>
        <taxon>Brassicaceae</taxon>
        <taxon>Brassiceae</taxon>
        <taxon>Brassica</taxon>
    </lineage>
</organism>
<evidence type="ECO:0000313" key="11">
    <source>
        <dbReference type="EMBL" id="RID73202.1"/>
    </source>
</evidence>
<feature type="compositionally biased region" description="Polar residues" evidence="9">
    <location>
        <begin position="165"/>
        <end position="180"/>
    </location>
</feature>
<dbReference type="PROSITE" id="PS50089">
    <property type="entry name" value="ZF_RING_2"/>
    <property type="match status" value="1"/>
</dbReference>
<proteinExistence type="predicted"/>
<name>A0A398A5T7_BRACM</name>
<dbReference type="EMBL" id="CM010629">
    <property type="protein sequence ID" value="RID73202.1"/>
    <property type="molecule type" value="Genomic_DNA"/>
</dbReference>
<dbReference type="Pfam" id="PF13639">
    <property type="entry name" value="zf-RING_2"/>
    <property type="match status" value="1"/>
</dbReference>
<keyword evidence="4" id="KW-0479">Metal-binding</keyword>
<feature type="compositionally biased region" description="Polar residues" evidence="9">
    <location>
        <begin position="60"/>
        <end position="79"/>
    </location>
</feature>
<reference evidence="11 12" key="1">
    <citation type="submission" date="2018-06" db="EMBL/GenBank/DDBJ databases">
        <title>WGS assembly of Brassica rapa FPsc.</title>
        <authorList>
            <person name="Bowman J."/>
            <person name="Kohchi T."/>
            <person name="Yamato K."/>
            <person name="Jenkins J."/>
            <person name="Shu S."/>
            <person name="Ishizaki K."/>
            <person name="Yamaoka S."/>
            <person name="Nishihama R."/>
            <person name="Nakamura Y."/>
            <person name="Berger F."/>
            <person name="Adam C."/>
            <person name="Aki S."/>
            <person name="Althoff F."/>
            <person name="Araki T."/>
            <person name="Arteaga-Vazquez M."/>
            <person name="Balasubrmanian S."/>
            <person name="Bauer D."/>
            <person name="Boehm C."/>
            <person name="Briginshaw L."/>
            <person name="Caballero-Perez J."/>
            <person name="Catarino B."/>
            <person name="Chen F."/>
            <person name="Chiyoda S."/>
            <person name="Chovatia M."/>
            <person name="Davies K."/>
            <person name="Delmans M."/>
            <person name="Demura T."/>
            <person name="Dierschke T."/>
            <person name="Dolan L."/>
            <person name="Dorantes-Acosta A."/>
            <person name="Eklund D."/>
            <person name="Florent S."/>
            <person name="Flores-Sandoval E."/>
            <person name="Fujiyama A."/>
            <person name="Fukuzawa H."/>
            <person name="Galik B."/>
            <person name="Grimanelli D."/>
            <person name="Grimwood J."/>
            <person name="Grossniklaus U."/>
            <person name="Hamada T."/>
            <person name="Haseloff J."/>
            <person name="Hetherington A."/>
            <person name="Higo A."/>
            <person name="Hirakawa Y."/>
            <person name="Hundley H."/>
            <person name="Ikeda Y."/>
            <person name="Inoue K."/>
            <person name="Inoue S."/>
            <person name="Ishida S."/>
            <person name="Jia Q."/>
            <person name="Kakita M."/>
            <person name="Kanazawa T."/>
            <person name="Kawai Y."/>
            <person name="Kawashima T."/>
            <person name="Kennedy M."/>
            <person name="Kinose K."/>
            <person name="Kinoshita T."/>
            <person name="Kohara Y."/>
            <person name="Koide E."/>
            <person name="Komatsu K."/>
            <person name="Kopischke S."/>
            <person name="Kubo M."/>
            <person name="Kyozuka J."/>
            <person name="Lagercrantz U."/>
            <person name="Lin S."/>
            <person name="Lindquist E."/>
            <person name="Lipzen A."/>
            <person name="Lu C."/>
            <person name="Luna E."/>
            <person name="Martienssen R."/>
            <person name="Minamino N."/>
            <person name="Mizutani M."/>
            <person name="Mizutani M."/>
            <person name="Mochizuki N."/>
            <person name="Monte I."/>
            <person name="Mosher R."/>
            <person name="Nagasaki H."/>
            <person name="Nakagami H."/>
            <person name="Naramoto S."/>
            <person name="Nishitani K."/>
            <person name="Ohtani M."/>
            <person name="Okamoto T."/>
            <person name="Okumura M."/>
            <person name="Phillips J."/>
            <person name="Pollak B."/>
            <person name="Reinders A."/>
            <person name="Roevekamp M."/>
            <person name="Sano R."/>
            <person name="Sawa S."/>
            <person name="Schmid M."/>
            <person name="Shirakawa M."/>
            <person name="Solano R."/>
            <person name="Spunde A."/>
            <person name="Suetsugu N."/>
            <person name="Sugano S."/>
            <person name="Sugiyama A."/>
            <person name="Sun R."/>
            <person name="Suzuki Y."/>
            <person name="Takenaka M."/>
            <person name="Takezawa D."/>
            <person name="Tomogane H."/>
            <person name="Tsuzuki M."/>
            <person name="Ueda T."/>
            <person name="Umeda M."/>
            <person name="Ward J."/>
            <person name="Watanabe Y."/>
            <person name="Yazaki K."/>
            <person name="Yokoyama R."/>
            <person name="Yoshitake Y."/>
            <person name="Yotsui I."/>
            <person name="Zachgo S."/>
            <person name="Schmutz J."/>
        </authorList>
    </citation>
    <scope>NUCLEOTIDE SEQUENCE [LARGE SCALE GENOMIC DNA]</scope>
    <source>
        <strain evidence="12">cv. B-3</strain>
    </source>
</reference>
<sequence>MDGCKGKRSVNRMVLPRKVSSTVLLRENMSKKDEKSVSFCSRIGCSAKVSYTKGTRMDNNTKLGSSSNGKEIVGSSSRTPGGFGYLRKPATFTTGSPLIGSSVSSSSGSEHTVRGGNLSRNGLRCSSVSDALSTNATRISVTKRKNSDGESSSSSTRASKPSVSGTKGRNLSSSSGITVSDNRRNRIVPSIRGNSVVSVSGKRSSSSHRRPSSNSGPSPSRSLVSQDGLSRYNINGIAEVLLALERIEHDQELTYERLASLETSLFSSGMIRFYDVHRDMRLDIDNMSYEELLALGDKMGTVSTALSEEALLRSLQKSIYQETDETVPNSLNKDDIKCSICQEEYVDGDEVGTMPCEHMYHVSCVQRWLRMKNWCPICKTSAEEEKSL</sequence>
<comment type="catalytic activity">
    <reaction evidence="1">
        <text>S-ubiquitinyl-[E2 ubiquitin-conjugating enzyme]-L-cysteine + [acceptor protein]-L-lysine = [E2 ubiquitin-conjugating enzyme]-L-cysteine + N(6)-ubiquitinyl-[acceptor protein]-L-lysine.</text>
        <dbReference type="EC" id="2.3.2.27"/>
    </reaction>
</comment>
<evidence type="ECO:0000256" key="9">
    <source>
        <dbReference type="SAM" id="MobiDB-lite"/>
    </source>
</evidence>
<keyword evidence="7" id="KW-0862">Zinc</keyword>
<dbReference type="GO" id="GO:0008270">
    <property type="term" value="F:zinc ion binding"/>
    <property type="evidence" value="ECO:0007669"/>
    <property type="project" value="UniProtKB-KW"/>
</dbReference>
<feature type="region of interest" description="Disordered" evidence="9">
    <location>
        <begin position="97"/>
        <end position="124"/>
    </location>
</feature>
<dbReference type="Gene3D" id="3.30.40.10">
    <property type="entry name" value="Zinc/RING finger domain, C3HC4 (zinc finger)"/>
    <property type="match status" value="1"/>
</dbReference>
<dbReference type="InterPro" id="IPR045191">
    <property type="entry name" value="MBR1/2-like"/>
</dbReference>
<dbReference type="PANTHER" id="PTHR22937">
    <property type="entry name" value="E3 UBIQUITIN-PROTEIN LIGASE RNF165"/>
    <property type="match status" value="1"/>
</dbReference>
<evidence type="ECO:0000259" key="10">
    <source>
        <dbReference type="PROSITE" id="PS50089"/>
    </source>
</evidence>
<dbReference type="InterPro" id="IPR001841">
    <property type="entry name" value="Znf_RING"/>
</dbReference>
<dbReference type="InterPro" id="IPR013083">
    <property type="entry name" value="Znf_RING/FYVE/PHD"/>
</dbReference>
<dbReference type="FunFam" id="3.30.40.10:FF:000504">
    <property type="entry name" value="E3 ubiquitin-protein ligase arkadia"/>
    <property type="match status" value="1"/>
</dbReference>
<dbReference type="SMART" id="SM00184">
    <property type="entry name" value="RING"/>
    <property type="match status" value="1"/>
</dbReference>
<feature type="compositionally biased region" description="Low complexity" evidence="9">
    <location>
        <begin position="212"/>
        <end position="225"/>
    </location>
</feature>
<evidence type="ECO:0000256" key="1">
    <source>
        <dbReference type="ARBA" id="ARBA00000900"/>
    </source>
</evidence>
<accession>A0A398A5T7</accession>
<evidence type="ECO:0000256" key="2">
    <source>
        <dbReference type="ARBA" id="ARBA00012483"/>
    </source>
</evidence>
<evidence type="ECO:0000256" key="4">
    <source>
        <dbReference type="ARBA" id="ARBA00022723"/>
    </source>
</evidence>
<keyword evidence="3" id="KW-0808">Transferase</keyword>
<keyword evidence="5 8" id="KW-0863">Zinc-finger</keyword>
<evidence type="ECO:0000256" key="7">
    <source>
        <dbReference type="ARBA" id="ARBA00022833"/>
    </source>
</evidence>
<dbReference type="PANTHER" id="PTHR22937:SF195">
    <property type="entry name" value="RING-TYPE E3 UBIQUITIN TRANSFERASE"/>
    <property type="match status" value="1"/>
</dbReference>
<feature type="compositionally biased region" description="Low complexity" evidence="9">
    <location>
        <begin position="192"/>
        <end position="204"/>
    </location>
</feature>
<keyword evidence="6" id="KW-0833">Ubl conjugation pathway</keyword>
<feature type="compositionally biased region" description="Low complexity" evidence="9">
    <location>
        <begin position="97"/>
        <end position="109"/>
    </location>
</feature>
<dbReference type="Proteomes" id="UP000264353">
    <property type="component" value="Chromosome A2"/>
</dbReference>
<feature type="region of interest" description="Disordered" evidence="9">
    <location>
        <begin position="60"/>
        <end position="80"/>
    </location>
</feature>
<evidence type="ECO:0000256" key="5">
    <source>
        <dbReference type="ARBA" id="ARBA00022771"/>
    </source>
</evidence>
<dbReference type="EC" id="2.3.2.27" evidence="2"/>
<feature type="compositionally biased region" description="Low complexity" evidence="9">
    <location>
        <begin position="149"/>
        <end position="164"/>
    </location>
</feature>
<protein>
    <recommendedName>
        <fullName evidence="2">RING-type E3 ubiquitin transferase</fullName>
        <ecNumber evidence="2">2.3.2.27</ecNumber>
    </recommendedName>
</protein>
<dbReference type="GO" id="GO:0061630">
    <property type="term" value="F:ubiquitin protein ligase activity"/>
    <property type="evidence" value="ECO:0007669"/>
    <property type="project" value="UniProtKB-EC"/>
</dbReference>
<evidence type="ECO:0000256" key="6">
    <source>
        <dbReference type="ARBA" id="ARBA00022786"/>
    </source>
</evidence>
<evidence type="ECO:0000313" key="12">
    <source>
        <dbReference type="Proteomes" id="UP000264353"/>
    </source>
</evidence>